<feature type="binding site" evidence="6">
    <location>
        <begin position="72"/>
        <end position="79"/>
    </location>
    <ligand>
        <name>substrate</name>
    </ligand>
</feature>
<dbReference type="InterPro" id="IPR020605">
    <property type="entry name" value="Octanoyltransferase_CS"/>
</dbReference>
<keyword evidence="3 6" id="KW-0808">Transferase</keyword>
<name>A0A1X7AJ69_9GAMM</name>
<feature type="site" description="Lowers pKa of active site Cys" evidence="6">
    <location>
        <position position="144"/>
    </location>
</feature>
<evidence type="ECO:0000256" key="1">
    <source>
        <dbReference type="ARBA" id="ARBA00004821"/>
    </source>
</evidence>
<comment type="miscellaneous">
    <text evidence="6">In the reaction, the free carboxyl group of octanoic acid is attached via an amide linkage to the epsilon-amino group of a specific lysine residue of lipoyl domains of lipoate-dependent enzymes.</text>
</comment>
<dbReference type="PANTHER" id="PTHR10993:SF7">
    <property type="entry name" value="LIPOYLTRANSFERASE 2, MITOCHONDRIAL-RELATED"/>
    <property type="match status" value="1"/>
</dbReference>
<comment type="similarity">
    <text evidence="6">Belongs to the LipB family.</text>
</comment>
<keyword evidence="10" id="KW-1185">Reference proteome</keyword>
<feature type="binding site" evidence="6">
    <location>
        <begin position="147"/>
        <end position="149"/>
    </location>
    <ligand>
        <name>substrate</name>
    </ligand>
</feature>
<dbReference type="FunFam" id="3.30.930.10:FF:000020">
    <property type="entry name" value="Octanoyltransferase"/>
    <property type="match status" value="1"/>
</dbReference>
<dbReference type="OrthoDB" id="9787061at2"/>
<feature type="binding site" evidence="6">
    <location>
        <begin position="160"/>
        <end position="162"/>
    </location>
    <ligand>
        <name>substrate</name>
    </ligand>
</feature>
<comment type="subcellular location">
    <subcellularLocation>
        <location evidence="6">Cytoplasm</location>
    </subcellularLocation>
</comment>
<dbReference type="PANTHER" id="PTHR10993">
    <property type="entry name" value="OCTANOYLTRANSFERASE"/>
    <property type="match status" value="1"/>
</dbReference>
<evidence type="ECO:0000256" key="6">
    <source>
        <dbReference type="HAMAP-Rule" id="MF_00013"/>
    </source>
</evidence>
<feature type="compositionally biased region" description="Basic and acidic residues" evidence="7">
    <location>
        <begin position="242"/>
        <end position="256"/>
    </location>
</feature>
<dbReference type="PROSITE" id="PS01313">
    <property type="entry name" value="LIPB"/>
    <property type="match status" value="1"/>
</dbReference>
<dbReference type="UniPathway" id="UPA00538">
    <property type="reaction ID" value="UER00592"/>
</dbReference>
<keyword evidence="2 6" id="KW-0963">Cytoplasm</keyword>
<dbReference type="GO" id="GO:0005737">
    <property type="term" value="C:cytoplasm"/>
    <property type="evidence" value="ECO:0007669"/>
    <property type="project" value="UniProtKB-SubCell"/>
</dbReference>
<dbReference type="GO" id="GO:0009249">
    <property type="term" value="P:protein lipoylation"/>
    <property type="evidence" value="ECO:0007669"/>
    <property type="project" value="InterPro"/>
</dbReference>
<dbReference type="Pfam" id="PF21948">
    <property type="entry name" value="LplA-B_cat"/>
    <property type="match status" value="1"/>
</dbReference>
<dbReference type="EC" id="2.3.1.181" evidence="6"/>
<dbReference type="NCBIfam" id="TIGR00214">
    <property type="entry name" value="lipB"/>
    <property type="match status" value="1"/>
</dbReference>
<evidence type="ECO:0000256" key="4">
    <source>
        <dbReference type="ARBA" id="ARBA00023315"/>
    </source>
</evidence>
<feature type="active site" description="Acyl-thioester intermediate" evidence="6">
    <location>
        <position position="178"/>
    </location>
</feature>
<feature type="domain" description="BPL/LPL catalytic" evidence="8">
    <location>
        <begin position="33"/>
        <end position="220"/>
    </location>
</feature>
<dbReference type="HAMAP" id="MF_00013">
    <property type="entry name" value="LipB"/>
    <property type="match status" value="1"/>
</dbReference>
<dbReference type="GO" id="GO:0033819">
    <property type="term" value="F:lipoyl(octanoyl) transferase activity"/>
    <property type="evidence" value="ECO:0007669"/>
    <property type="project" value="UniProtKB-EC"/>
</dbReference>
<protein>
    <recommendedName>
        <fullName evidence="6">Octanoyltransferase</fullName>
        <ecNumber evidence="6">2.3.1.181</ecNumber>
    </recommendedName>
    <alternativeName>
        <fullName evidence="6">Lipoate-protein ligase B</fullName>
    </alternativeName>
    <alternativeName>
        <fullName evidence="6">Lipoyl/octanoyl transferase</fullName>
    </alternativeName>
    <alternativeName>
        <fullName evidence="6">Octanoyl-[acyl-carrier-protein]-protein N-octanoyltransferase</fullName>
    </alternativeName>
</protein>
<dbReference type="RefSeq" id="WP_087107839.1">
    <property type="nucleotide sequence ID" value="NZ_CBCSCN010000001.1"/>
</dbReference>
<dbReference type="InterPro" id="IPR004143">
    <property type="entry name" value="BPL_LPL_catalytic"/>
</dbReference>
<sequence length="256" mass="28051">MANAEQLIVRDLGMRDYEPVWQAMTAFTNDRGESTTDEFWLVQHPPVFTQGQAGKAEHVLAAGDIPVVQVDRGGQVTYHGPGQQVVYVLLNVRRKGFGVRELVSSMEKALVKTLSEFGIESYPREDAPGVYVKITNGIMSGEAKIAALGLRIRKGCSFHGLSLNVDMDLSPFQRINPCGYAGMAVTQMRDMMPAASSSPDIEAICKSLITNLAELTDYSEISYAGNTAGLPDTIKDQLSQEASRDEQSLEEHNSYE</sequence>
<dbReference type="InterPro" id="IPR000544">
    <property type="entry name" value="Octanoyltransferase"/>
</dbReference>
<gene>
    <name evidence="6 9" type="primary">lipB</name>
    <name evidence="9" type="ORF">EHSB41UT_01187</name>
</gene>
<dbReference type="Gene3D" id="3.30.930.10">
    <property type="entry name" value="Bira Bifunctional Protein, Domain 2"/>
    <property type="match status" value="1"/>
</dbReference>
<organism evidence="9 10">
    <name type="scientific">Parendozoicomonas haliclonae</name>
    <dbReference type="NCBI Taxonomy" id="1960125"/>
    <lineage>
        <taxon>Bacteria</taxon>
        <taxon>Pseudomonadati</taxon>
        <taxon>Pseudomonadota</taxon>
        <taxon>Gammaproteobacteria</taxon>
        <taxon>Oceanospirillales</taxon>
        <taxon>Endozoicomonadaceae</taxon>
        <taxon>Parendozoicomonas</taxon>
    </lineage>
</organism>
<evidence type="ECO:0000256" key="5">
    <source>
        <dbReference type="ARBA" id="ARBA00024732"/>
    </source>
</evidence>
<dbReference type="CDD" id="cd16444">
    <property type="entry name" value="LipB"/>
    <property type="match status" value="1"/>
</dbReference>
<dbReference type="EMBL" id="FWPT01000002">
    <property type="protein sequence ID" value="SMA40391.1"/>
    <property type="molecule type" value="Genomic_DNA"/>
</dbReference>
<dbReference type="InterPro" id="IPR045864">
    <property type="entry name" value="aa-tRNA-synth_II/BPL/LPL"/>
</dbReference>
<dbReference type="PROSITE" id="PS51733">
    <property type="entry name" value="BPL_LPL_CATALYTIC"/>
    <property type="match status" value="1"/>
</dbReference>
<dbReference type="SUPFAM" id="SSF55681">
    <property type="entry name" value="Class II aaRS and biotin synthetases"/>
    <property type="match status" value="1"/>
</dbReference>
<dbReference type="AlphaFoldDB" id="A0A1X7AJ69"/>
<comment type="function">
    <text evidence="5 6">Catalyzes the transfer of endogenously produced octanoic acid from octanoyl-acyl-carrier-protein onto the lipoyl domains of lipoate-dependent enzymes. Lipoyl-ACP can also act as a substrate although octanoyl-ACP is likely to be the physiological substrate.</text>
</comment>
<evidence type="ECO:0000313" key="10">
    <source>
        <dbReference type="Proteomes" id="UP000196573"/>
    </source>
</evidence>
<dbReference type="Proteomes" id="UP000196573">
    <property type="component" value="Unassembled WGS sequence"/>
</dbReference>
<dbReference type="NCBIfam" id="NF010922">
    <property type="entry name" value="PRK14342.1"/>
    <property type="match status" value="1"/>
</dbReference>
<comment type="catalytic activity">
    <reaction evidence="6">
        <text>octanoyl-[ACP] + L-lysyl-[protein] = N(6)-octanoyl-L-lysyl-[protein] + holo-[ACP] + H(+)</text>
        <dbReference type="Rhea" id="RHEA:17665"/>
        <dbReference type="Rhea" id="RHEA-COMP:9636"/>
        <dbReference type="Rhea" id="RHEA-COMP:9685"/>
        <dbReference type="Rhea" id="RHEA-COMP:9752"/>
        <dbReference type="Rhea" id="RHEA-COMP:9928"/>
        <dbReference type="ChEBI" id="CHEBI:15378"/>
        <dbReference type="ChEBI" id="CHEBI:29969"/>
        <dbReference type="ChEBI" id="CHEBI:64479"/>
        <dbReference type="ChEBI" id="CHEBI:78463"/>
        <dbReference type="ChEBI" id="CHEBI:78809"/>
        <dbReference type="EC" id="2.3.1.181"/>
    </reaction>
</comment>
<proteinExistence type="inferred from homology"/>
<feature type="region of interest" description="Disordered" evidence="7">
    <location>
        <begin position="236"/>
        <end position="256"/>
    </location>
</feature>
<keyword evidence="4 6" id="KW-0012">Acyltransferase</keyword>
<comment type="pathway">
    <text evidence="1 6">Protein modification; protein lipoylation via endogenous pathway; protein N(6)-(lipoyl)lysine from octanoyl-[acyl-carrier-protein]: step 1/2.</text>
</comment>
<evidence type="ECO:0000313" key="9">
    <source>
        <dbReference type="EMBL" id="SMA40391.1"/>
    </source>
</evidence>
<evidence type="ECO:0000256" key="3">
    <source>
        <dbReference type="ARBA" id="ARBA00022679"/>
    </source>
</evidence>
<evidence type="ECO:0000256" key="2">
    <source>
        <dbReference type="ARBA" id="ARBA00022490"/>
    </source>
</evidence>
<evidence type="ECO:0000256" key="7">
    <source>
        <dbReference type="SAM" id="MobiDB-lite"/>
    </source>
</evidence>
<accession>A0A1X7AJ69</accession>
<reference evidence="9 10" key="1">
    <citation type="submission" date="2017-03" db="EMBL/GenBank/DDBJ databases">
        <authorList>
            <person name="Afonso C.L."/>
            <person name="Miller P.J."/>
            <person name="Scott M.A."/>
            <person name="Spackman E."/>
            <person name="Goraichik I."/>
            <person name="Dimitrov K.M."/>
            <person name="Suarez D.L."/>
            <person name="Swayne D.E."/>
        </authorList>
    </citation>
    <scope>NUCLEOTIDE SEQUENCE [LARGE SCALE GENOMIC DNA]</scope>
    <source>
        <strain evidence="9">SB41UT1</strain>
    </source>
</reference>
<evidence type="ECO:0000259" key="8">
    <source>
        <dbReference type="PROSITE" id="PS51733"/>
    </source>
</evidence>